<dbReference type="AlphaFoldDB" id="A0A3P6SMQ4"/>
<dbReference type="OrthoDB" id="8958249at2759"/>
<reference evidence="3 4" key="1">
    <citation type="submission" date="2018-11" db="EMBL/GenBank/DDBJ databases">
        <authorList>
            <consortium name="Pathogen Informatics"/>
        </authorList>
    </citation>
    <scope>NUCLEOTIDE SEQUENCE [LARGE SCALE GENOMIC DNA]</scope>
</reference>
<name>A0A3P6SMQ4_CYLGO</name>
<proteinExistence type="predicted"/>
<evidence type="ECO:0000259" key="2">
    <source>
        <dbReference type="Pfam" id="PF12062"/>
    </source>
</evidence>
<sequence>MRRISPRSSGMQAKHRCFGHPMRRTDEGWTLKTSVNPSRSQTSLRKLINEMARCVHGMDEPIEKSPVRSSCLELIEQPPTTTKRIGPPGTSELDGALTSREGGPSNVHLQVLPRQTCGLYTHTQFFHNYPGGFGKLISSIYGGELFFTVLLNPISIFMTHQQNFAHDRLALYTFDSLVRFIRCWTNVKLLWQNPVASAKMYFTLLPQEKVPIWSVGFLLISHFIYHLPSSVYDTMPQLNNLREMPACECLQIAVS</sequence>
<evidence type="ECO:0000256" key="1">
    <source>
        <dbReference type="SAM" id="MobiDB-lite"/>
    </source>
</evidence>
<feature type="domain" description="Heparan sulphate-N-deacetylase deacetylase" evidence="2">
    <location>
        <begin position="108"/>
        <end position="146"/>
    </location>
</feature>
<dbReference type="GO" id="GO:0016787">
    <property type="term" value="F:hydrolase activity"/>
    <property type="evidence" value="ECO:0007669"/>
    <property type="project" value="InterPro"/>
</dbReference>
<protein>
    <recommendedName>
        <fullName evidence="2">Heparan sulphate-N-deacetylase deacetylase domain-containing protein</fullName>
    </recommendedName>
</protein>
<dbReference type="Proteomes" id="UP000271889">
    <property type="component" value="Unassembled WGS sequence"/>
</dbReference>
<feature type="region of interest" description="Disordered" evidence="1">
    <location>
        <begin position="79"/>
        <end position="105"/>
    </location>
</feature>
<gene>
    <name evidence="3" type="ORF">CGOC_LOCUS3157</name>
</gene>
<evidence type="ECO:0000313" key="3">
    <source>
        <dbReference type="EMBL" id="VDK54958.1"/>
    </source>
</evidence>
<keyword evidence="4" id="KW-1185">Reference proteome</keyword>
<dbReference type="GO" id="GO:0015016">
    <property type="term" value="F:heparan sulfate N-sulfotransferase activity"/>
    <property type="evidence" value="ECO:0007669"/>
    <property type="project" value="InterPro"/>
</dbReference>
<evidence type="ECO:0000313" key="4">
    <source>
        <dbReference type="Proteomes" id="UP000271889"/>
    </source>
</evidence>
<dbReference type="InterPro" id="IPR021930">
    <property type="entry name" value="Heparan_SO4_deacetylase_dom"/>
</dbReference>
<organism evidence="3 4">
    <name type="scientific">Cylicostephanus goldi</name>
    <name type="common">Nematode worm</name>
    <dbReference type="NCBI Taxonomy" id="71465"/>
    <lineage>
        <taxon>Eukaryota</taxon>
        <taxon>Metazoa</taxon>
        <taxon>Ecdysozoa</taxon>
        <taxon>Nematoda</taxon>
        <taxon>Chromadorea</taxon>
        <taxon>Rhabditida</taxon>
        <taxon>Rhabditina</taxon>
        <taxon>Rhabditomorpha</taxon>
        <taxon>Strongyloidea</taxon>
        <taxon>Strongylidae</taxon>
        <taxon>Cylicostephanus</taxon>
    </lineage>
</organism>
<accession>A0A3P6SMQ4</accession>
<dbReference type="Pfam" id="PF12062">
    <property type="entry name" value="HSNSD-CE"/>
    <property type="match status" value="1"/>
</dbReference>
<dbReference type="EMBL" id="UYRV01007775">
    <property type="protein sequence ID" value="VDK54958.1"/>
    <property type="molecule type" value="Genomic_DNA"/>
</dbReference>